<evidence type="ECO:0008006" key="3">
    <source>
        <dbReference type="Google" id="ProtNLM"/>
    </source>
</evidence>
<dbReference type="Proteomes" id="UP001430377">
    <property type="component" value="Unassembled WGS sequence"/>
</dbReference>
<dbReference type="RefSeq" id="WP_220616605.1">
    <property type="nucleotide sequence ID" value="NZ_RKLR01000001.1"/>
</dbReference>
<proteinExistence type="predicted"/>
<gene>
    <name evidence="1" type="ORF">EGH21_00960</name>
</gene>
<reference evidence="1 2" key="1">
    <citation type="submission" date="2021-06" db="EMBL/GenBank/DDBJ databases">
        <title>Halomicroarcula sp. a new haloarchaeum isolated from saline soil.</title>
        <authorList>
            <person name="Duran-Viseras A."/>
            <person name="Sanchez-Porro C."/>
            <person name="Ventosa A."/>
        </authorList>
    </citation>
    <scope>NUCLEOTIDE SEQUENCE [LARGE SCALE GENOMIC DNA]</scope>
    <source>
        <strain evidence="1 2">F13</strain>
    </source>
</reference>
<sequence length="188" mass="19067">MMVEVSTLEANVGDVIGRTGVHKEHKTMQRRKFLIGMGSLAAGSAAAIGTGAFESANATRGVSVSLAADANAYLKLTADDEYVTNDSGTGTLTVDLGGPTTDEGGQGFNDNAVTVVNTINIQNQGGNQKTVNIDLVDNTGSGIQAALNGDPTLGPGGSVSDAVQFTVDTKNANPENSGGNIVIKAQEV</sequence>
<comment type="caution">
    <text evidence="1">The sequence shown here is derived from an EMBL/GenBank/DDBJ whole genome shotgun (WGS) entry which is preliminary data.</text>
</comment>
<protein>
    <recommendedName>
        <fullName evidence="3">DUF1102 domain-containing protein</fullName>
    </recommendedName>
</protein>
<name>A0AAW4PKM9_9EURY</name>
<dbReference type="AlphaFoldDB" id="A0AAW4PKM9"/>
<keyword evidence="2" id="KW-1185">Reference proteome</keyword>
<evidence type="ECO:0000313" key="2">
    <source>
        <dbReference type="Proteomes" id="UP001430377"/>
    </source>
</evidence>
<dbReference type="InterPro" id="IPR006311">
    <property type="entry name" value="TAT_signal"/>
</dbReference>
<evidence type="ECO:0000313" key="1">
    <source>
        <dbReference type="EMBL" id="MBX0321588.1"/>
    </source>
</evidence>
<dbReference type="EMBL" id="RKLR01000001">
    <property type="protein sequence ID" value="MBX0321588.1"/>
    <property type="molecule type" value="Genomic_DNA"/>
</dbReference>
<organism evidence="1 2">
    <name type="scientific">Haloarcula rubra</name>
    <dbReference type="NCBI Taxonomy" id="2487747"/>
    <lineage>
        <taxon>Archaea</taxon>
        <taxon>Methanobacteriati</taxon>
        <taxon>Methanobacteriota</taxon>
        <taxon>Stenosarchaea group</taxon>
        <taxon>Halobacteria</taxon>
        <taxon>Halobacteriales</taxon>
        <taxon>Haloarculaceae</taxon>
        <taxon>Haloarcula</taxon>
    </lineage>
</organism>
<accession>A0AAW4PKM9</accession>
<dbReference type="PROSITE" id="PS51318">
    <property type="entry name" value="TAT"/>
    <property type="match status" value="1"/>
</dbReference>